<evidence type="ECO:0000256" key="1">
    <source>
        <dbReference type="SAM" id="MobiDB-lite"/>
    </source>
</evidence>
<keyword evidence="4" id="KW-1185">Reference proteome</keyword>
<comment type="caution">
    <text evidence="3">The sequence shown here is derived from an EMBL/GenBank/DDBJ whole genome shotgun (WGS) entry which is preliminary data.</text>
</comment>
<reference evidence="3 4" key="1">
    <citation type="submission" date="2013-03" db="EMBL/GenBank/DDBJ databases">
        <title>The Genome Sequence of Cladophialophora psammophila CBS 110553.</title>
        <authorList>
            <consortium name="The Broad Institute Genomics Platform"/>
            <person name="Cuomo C."/>
            <person name="de Hoog S."/>
            <person name="Gorbushina A."/>
            <person name="Walker B."/>
            <person name="Young S.K."/>
            <person name="Zeng Q."/>
            <person name="Gargeya S."/>
            <person name="Fitzgerald M."/>
            <person name="Haas B."/>
            <person name="Abouelleil A."/>
            <person name="Allen A.W."/>
            <person name="Alvarado L."/>
            <person name="Arachchi H.M."/>
            <person name="Berlin A.M."/>
            <person name="Chapman S.B."/>
            <person name="Gainer-Dewar J."/>
            <person name="Goldberg J."/>
            <person name="Griggs A."/>
            <person name="Gujja S."/>
            <person name="Hansen M."/>
            <person name="Howarth C."/>
            <person name="Imamovic A."/>
            <person name="Ireland A."/>
            <person name="Larimer J."/>
            <person name="McCowan C."/>
            <person name="Murphy C."/>
            <person name="Pearson M."/>
            <person name="Poon T.W."/>
            <person name="Priest M."/>
            <person name="Roberts A."/>
            <person name="Saif S."/>
            <person name="Shea T."/>
            <person name="Sisk P."/>
            <person name="Sykes S."/>
            <person name="Wortman J."/>
            <person name="Nusbaum C."/>
            <person name="Birren B."/>
        </authorList>
    </citation>
    <scope>NUCLEOTIDE SEQUENCE [LARGE SCALE GENOMIC DNA]</scope>
    <source>
        <strain evidence="3 4">CBS 110553</strain>
    </source>
</reference>
<organism evidence="3 4">
    <name type="scientific">Cladophialophora psammophila CBS 110553</name>
    <dbReference type="NCBI Taxonomy" id="1182543"/>
    <lineage>
        <taxon>Eukaryota</taxon>
        <taxon>Fungi</taxon>
        <taxon>Dikarya</taxon>
        <taxon>Ascomycota</taxon>
        <taxon>Pezizomycotina</taxon>
        <taxon>Eurotiomycetes</taxon>
        <taxon>Chaetothyriomycetidae</taxon>
        <taxon>Chaetothyriales</taxon>
        <taxon>Herpotrichiellaceae</taxon>
        <taxon>Cladophialophora</taxon>
    </lineage>
</organism>
<dbReference type="GeneID" id="19198043"/>
<keyword evidence="2" id="KW-1133">Transmembrane helix</keyword>
<dbReference type="EMBL" id="AMGX01000047">
    <property type="protein sequence ID" value="EXJ53426.1"/>
    <property type="molecule type" value="Genomic_DNA"/>
</dbReference>
<name>W9VMT0_9EURO</name>
<dbReference type="Proteomes" id="UP000019471">
    <property type="component" value="Unassembled WGS sequence"/>
</dbReference>
<evidence type="ECO:0000313" key="4">
    <source>
        <dbReference type="Proteomes" id="UP000019471"/>
    </source>
</evidence>
<evidence type="ECO:0000313" key="3">
    <source>
        <dbReference type="EMBL" id="EXJ53426.1"/>
    </source>
</evidence>
<sequence length="424" mass="47551">MGWAQELFGLFSDFAVRSAVEKQTLFRQRYLRKGVYDTLPASASDYHKALAICADDVVYERAIELTLQVNLKANVDIKNSPAERDIENLRRDIQLITARRATMSRRESNLCGFQNAVSDIIHHYSDRICTPRTQASFMVILALQLELRRLLSPWLLVKAFMSVGGKWKWGLSPPGQPVQAPQPNSGLETIPSFVEMGRVMFIDLKLETIRAQILRNETLQGDELQMALCFRRFLETGQEAQMPLMAMGLRRRRDITIVEYNETSAIKCAEGCTCSLSTQQDRKKMLAAKRKGNDPAIVGERRKIQACQQRLSATARNLAVLRFIAISVIGIVHIVHLLILADPIQPKTCNQSTAPAASYVSPPRACLSFTRSQVKRRPKLNEFNQLTPKPPTDSLGVPTEPDTSSKHSYVDIATSSPPSNRTQA</sequence>
<dbReference type="AlphaFoldDB" id="W9VMT0"/>
<feature type="transmembrane region" description="Helical" evidence="2">
    <location>
        <begin position="319"/>
        <end position="341"/>
    </location>
</feature>
<keyword evidence="2" id="KW-0472">Membrane</keyword>
<accession>W9VMT0</accession>
<dbReference type="RefSeq" id="XP_007752116.1">
    <property type="nucleotide sequence ID" value="XM_007753926.1"/>
</dbReference>
<dbReference type="HOGENOM" id="CLU_647229_0_0_1"/>
<keyword evidence="2" id="KW-0812">Transmembrane</keyword>
<protein>
    <submittedName>
        <fullName evidence="3">Uncharacterized protein</fullName>
    </submittedName>
</protein>
<proteinExistence type="predicted"/>
<feature type="region of interest" description="Disordered" evidence="1">
    <location>
        <begin position="377"/>
        <end position="424"/>
    </location>
</feature>
<feature type="compositionally biased region" description="Polar residues" evidence="1">
    <location>
        <begin position="413"/>
        <end position="424"/>
    </location>
</feature>
<dbReference type="OrthoDB" id="5417142at2759"/>
<evidence type="ECO:0000256" key="2">
    <source>
        <dbReference type="SAM" id="Phobius"/>
    </source>
</evidence>
<gene>
    <name evidence="3" type="ORF">A1O5_13360</name>
</gene>